<comment type="function">
    <text evidence="6">Possible subunit of a heme lyase.</text>
</comment>
<feature type="domain" description="CcmH/CycL/Ccl2/NrfF N-terminal" evidence="8">
    <location>
        <begin position="50"/>
        <end position="166"/>
    </location>
</feature>
<evidence type="ECO:0000259" key="8">
    <source>
        <dbReference type="Pfam" id="PF03918"/>
    </source>
</evidence>
<evidence type="ECO:0000313" key="10">
    <source>
        <dbReference type="Proteomes" id="UP000317371"/>
    </source>
</evidence>
<keyword evidence="6" id="KW-0812">Transmembrane</keyword>
<reference evidence="9 10" key="1">
    <citation type="submission" date="2019-06" db="EMBL/GenBank/DDBJ databases">
        <title>Genome sequence of Litorilinea aerophila BAA-2444.</title>
        <authorList>
            <person name="Maclea K.S."/>
            <person name="Maurais E.G."/>
            <person name="Iannazzi L.C."/>
        </authorList>
    </citation>
    <scope>NUCLEOTIDE SEQUENCE [LARGE SCALE GENOMIC DNA]</scope>
    <source>
        <strain evidence="9 10">ATCC BAA-2444</strain>
    </source>
</reference>
<feature type="region of interest" description="Disordered" evidence="7">
    <location>
        <begin position="1"/>
        <end position="20"/>
    </location>
</feature>
<feature type="region of interest" description="Disordered" evidence="7">
    <location>
        <begin position="166"/>
        <end position="185"/>
    </location>
</feature>
<name>A0A540VM36_9CHLR</name>
<comment type="caution">
    <text evidence="9">The sequence shown here is derived from an EMBL/GenBank/DDBJ whole genome shotgun (WGS) entry which is preliminary data.</text>
</comment>
<keyword evidence="5 6" id="KW-0408">Iron</keyword>
<gene>
    <name evidence="9" type="ORF">FKZ61_00120</name>
</gene>
<keyword evidence="2 6" id="KW-0349">Heme</keyword>
<evidence type="ECO:0000256" key="5">
    <source>
        <dbReference type="ARBA" id="ARBA00023004"/>
    </source>
</evidence>
<evidence type="ECO:0000256" key="7">
    <source>
        <dbReference type="SAM" id="MobiDB-lite"/>
    </source>
</evidence>
<dbReference type="EMBL" id="VIGC01000001">
    <property type="protein sequence ID" value="TQE97824.1"/>
    <property type="molecule type" value="Genomic_DNA"/>
</dbReference>
<comment type="similarity">
    <text evidence="1 6">Belongs to the CcmH/CycL/Ccl2/NrfF family.</text>
</comment>
<dbReference type="AlphaFoldDB" id="A0A540VM36"/>
<dbReference type="InterPro" id="IPR038297">
    <property type="entry name" value="CcmH/CycL/NrfF/Ccl2_sf"/>
</dbReference>
<evidence type="ECO:0000256" key="6">
    <source>
        <dbReference type="RuleBase" id="RU364112"/>
    </source>
</evidence>
<evidence type="ECO:0000313" key="9">
    <source>
        <dbReference type="EMBL" id="TQE97824.1"/>
    </source>
</evidence>
<dbReference type="Gene3D" id="1.10.8.640">
    <property type="entry name" value="Cytochrome C biogenesis protein"/>
    <property type="match status" value="1"/>
</dbReference>
<evidence type="ECO:0000256" key="2">
    <source>
        <dbReference type="ARBA" id="ARBA00022617"/>
    </source>
</evidence>
<keyword evidence="6" id="KW-0472">Membrane</keyword>
<sequence length="199" mass="21700">MQTYPPAFSDPSPGRLSPSGPVSLSPWGRPWVALAWALFLGLIWLGLATPAWAQDATPPDVDPNQINAVARELWCPLCSGVRLDSCELKACEQMRDVIALKLAAGEDPESIKAYFVEQYGPQVLGEPPRQGFNWLAWILPVVAAVGGGLFVWRKARQMVRPATVTAPLPTSTADNRPGDGTADEDEYARKLEEELARYG</sequence>
<dbReference type="InterPro" id="IPR005616">
    <property type="entry name" value="CcmH/CycL/Ccl2/NrfF_N"/>
</dbReference>
<keyword evidence="3 6" id="KW-0479">Metal-binding</keyword>
<dbReference type="RefSeq" id="WP_141608034.1">
    <property type="nucleotide sequence ID" value="NZ_VIGC02000001.1"/>
</dbReference>
<feature type="transmembrane region" description="Helical" evidence="6">
    <location>
        <begin position="134"/>
        <end position="152"/>
    </location>
</feature>
<dbReference type="Pfam" id="PF03918">
    <property type="entry name" value="CcmH"/>
    <property type="match status" value="1"/>
</dbReference>
<evidence type="ECO:0000256" key="1">
    <source>
        <dbReference type="ARBA" id="ARBA00010342"/>
    </source>
</evidence>
<dbReference type="CDD" id="cd16378">
    <property type="entry name" value="CcmH_N"/>
    <property type="match status" value="1"/>
</dbReference>
<dbReference type="PANTHER" id="PTHR47870:SF4">
    <property type="entry name" value="CYTOCHROME C-TYPE BIOGENESIS PROTEIN CYCH"/>
    <property type="match status" value="1"/>
</dbReference>
<keyword evidence="6" id="KW-1133">Transmembrane helix</keyword>
<accession>A0A540VM36</accession>
<dbReference type="InterPro" id="IPR051263">
    <property type="entry name" value="C-type_cytochrome_biogenesis"/>
</dbReference>
<evidence type="ECO:0000256" key="3">
    <source>
        <dbReference type="ARBA" id="ARBA00022723"/>
    </source>
</evidence>
<feature type="transmembrane region" description="Helical" evidence="6">
    <location>
        <begin position="31"/>
        <end position="53"/>
    </location>
</feature>
<dbReference type="GO" id="GO:0046872">
    <property type="term" value="F:metal ion binding"/>
    <property type="evidence" value="ECO:0007669"/>
    <property type="project" value="UniProtKB-KW"/>
</dbReference>
<protein>
    <recommendedName>
        <fullName evidence="6">Cytochrome c-type biogenesis protein</fullName>
    </recommendedName>
</protein>
<organism evidence="9 10">
    <name type="scientific">Litorilinea aerophila</name>
    <dbReference type="NCBI Taxonomy" id="1204385"/>
    <lineage>
        <taxon>Bacteria</taxon>
        <taxon>Bacillati</taxon>
        <taxon>Chloroflexota</taxon>
        <taxon>Caldilineae</taxon>
        <taxon>Caldilineales</taxon>
        <taxon>Caldilineaceae</taxon>
        <taxon>Litorilinea</taxon>
    </lineage>
</organism>
<keyword evidence="10" id="KW-1185">Reference proteome</keyword>
<evidence type="ECO:0000256" key="4">
    <source>
        <dbReference type="ARBA" id="ARBA00022729"/>
    </source>
</evidence>
<dbReference type="GO" id="GO:0005886">
    <property type="term" value="C:plasma membrane"/>
    <property type="evidence" value="ECO:0007669"/>
    <property type="project" value="TreeGrafter"/>
</dbReference>
<proteinExistence type="inferred from homology"/>
<dbReference type="OrthoDB" id="164569at2"/>
<dbReference type="PANTHER" id="PTHR47870">
    <property type="entry name" value="CYTOCHROME C-TYPE BIOGENESIS PROTEIN CCMH"/>
    <property type="match status" value="1"/>
</dbReference>
<dbReference type="InParanoid" id="A0A540VM36"/>
<keyword evidence="4 6" id="KW-0732">Signal</keyword>
<dbReference type="Proteomes" id="UP000317371">
    <property type="component" value="Unassembled WGS sequence"/>
</dbReference>